<gene>
    <name evidence="2" type="ORF">NU887_01245</name>
</gene>
<protein>
    <recommendedName>
        <fullName evidence="4">PorV/PorQ family protein</fullName>
    </recommendedName>
</protein>
<accession>A0A9X2P4U9</accession>
<dbReference type="Proteomes" id="UP001142175">
    <property type="component" value="Unassembled WGS sequence"/>
</dbReference>
<dbReference type="PROSITE" id="PS51257">
    <property type="entry name" value="PROKAR_LIPOPROTEIN"/>
    <property type="match status" value="1"/>
</dbReference>
<evidence type="ECO:0000256" key="1">
    <source>
        <dbReference type="SAM" id="SignalP"/>
    </source>
</evidence>
<evidence type="ECO:0000313" key="2">
    <source>
        <dbReference type="EMBL" id="MCR9013635.1"/>
    </source>
</evidence>
<keyword evidence="1" id="KW-0732">Signal</keyword>
<comment type="caution">
    <text evidence="2">The sequence shown here is derived from an EMBL/GenBank/DDBJ whole genome shotgun (WGS) entry which is preliminary data.</text>
</comment>
<reference evidence="2" key="1">
    <citation type="submission" date="2022-08" db="EMBL/GenBank/DDBJ databases">
        <authorList>
            <person name="Zhang D."/>
        </authorList>
    </citation>
    <scope>NUCLEOTIDE SEQUENCE</scope>
    <source>
        <strain evidence="2">XJ19-11</strain>
    </source>
</reference>
<organism evidence="2 3">
    <name type="scientific">Aquiflexum gelatinilyticum</name>
    <dbReference type="NCBI Taxonomy" id="2961943"/>
    <lineage>
        <taxon>Bacteria</taxon>
        <taxon>Pseudomonadati</taxon>
        <taxon>Bacteroidota</taxon>
        <taxon>Cytophagia</taxon>
        <taxon>Cytophagales</taxon>
        <taxon>Cyclobacteriaceae</taxon>
        <taxon>Aquiflexum</taxon>
    </lineage>
</organism>
<dbReference type="EMBL" id="JANSUY010000001">
    <property type="protein sequence ID" value="MCR9013635.1"/>
    <property type="molecule type" value="Genomic_DNA"/>
</dbReference>
<keyword evidence="3" id="KW-1185">Reference proteome</keyword>
<proteinExistence type="predicted"/>
<evidence type="ECO:0000313" key="3">
    <source>
        <dbReference type="Proteomes" id="UP001142175"/>
    </source>
</evidence>
<dbReference type="AlphaFoldDB" id="A0A9X2P4U9"/>
<sequence>MTSPLKFLFLLSLILGCAQAKGQTGTEALPRGGRSMGLGNSNVTIGDVWSIFNNIGGLSKIDYTQATFSYDHRLGINELTTLGAAVAIKGNQKAFGLGISSFGSESFSQNQIGIGFSNQLGIASLGLKVNYLQTSIEGFGRGGAAIIEFGGVAELTPELFFGAHAYNITRAKYGKNSNDRLPTTIKAGISYRPASKVMVNLEAEKDILLDPLLKLGLEYNILERVWARVGMNTQPNKFFFGIGFRPKRYYIDYALTQHSSLGNTHHFSFSYLFLTK</sequence>
<feature type="chain" id="PRO_5040956099" description="PorV/PorQ family protein" evidence="1">
    <location>
        <begin position="21"/>
        <end position="276"/>
    </location>
</feature>
<name>A0A9X2P4U9_9BACT</name>
<feature type="signal peptide" evidence="1">
    <location>
        <begin position="1"/>
        <end position="20"/>
    </location>
</feature>
<evidence type="ECO:0008006" key="4">
    <source>
        <dbReference type="Google" id="ProtNLM"/>
    </source>
</evidence>